<dbReference type="Gene3D" id="3.30.565.10">
    <property type="entry name" value="Histidine kinase-like ATPase, C-terminal domain"/>
    <property type="match status" value="1"/>
</dbReference>
<dbReference type="KEGG" id="nsn:EXE58_08515"/>
<reference evidence="13 14" key="1">
    <citation type="submission" date="2019-03" db="EMBL/GenBank/DDBJ databases">
        <title>Three New Species of Nocardioides, Nocardioides euryhalodurans sp. nov., Nocardioides seonyuensis sp. nov. and Nocardioides eburneoflavus sp. nov. Iolated from Soil.</title>
        <authorList>
            <person name="Roh S.G."/>
            <person name="Lee C."/>
            <person name="Kim M.-K."/>
            <person name="Kim S.B."/>
        </authorList>
    </citation>
    <scope>NUCLEOTIDE SEQUENCE [LARGE SCALE GENOMIC DNA]</scope>
    <source>
        <strain evidence="13 14">MMS17-SY207-3</strain>
    </source>
</reference>
<feature type="transmembrane region" description="Helical" evidence="9">
    <location>
        <begin position="109"/>
        <end position="127"/>
    </location>
</feature>
<evidence type="ECO:0000259" key="10">
    <source>
        <dbReference type="Pfam" id="PF02518"/>
    </source>
</evidence>
<feature type="domain" description="Histidine kinase/HSP90-like ATPase" evidence="10">
    <location>
        <begin position="353"/>
        <end position="438"/>
    </location>
</feature>
<evidence type="ECO:0000256" key="2">
    <source>
        <dbReference type="ARBA" id="ARBA00012438"/>
    </source>
</evidence>
<feature type="transmembrane region" description="Helical" evidence="9">
    <location>
        <begin position="80"/>
        <end position="103"/>
    </location>
</feature>
<feature type="transmembrane region" description="Helical" evidence="9">
    <location>
        <begin position="172"/>
        <end position="205"/>
    </location>
</feature>
<dbReference type="GO" id="GO:0046983">
    <property type="term" value="F:protein dimerization activity"/>
    <property type="evidence" value="ECO:0007669"/>
    <property type="project" value="InterPro"/>
</dbReference>
<dbReference type="InterPro" id="IPR050482">
    <property type="entry name" value="Sensor_HK_TwoCompSys"/>
</dbReference>
<sequence length="452" mass="47307">MARHGCSALQRAARCGIRVIRSAAIAVLLRSRMGCSHALAGGTARQGWHLPPRSGVDPTCSARRVGEDGGMIEKAGPWRLTGFAAVQLLLVAPTIVALVLAVVGGATSLLVVGIPVLLVGLPMLRWISGAHRQMAAATLGHEVPAAHRSTQGQSVAKRLTTWAVDPATWRELAWAVASVTVGLAIALAVLILFLPVVTWVLWWYATPHLMALRARLDARLLSRGHHELLEERVQVLTETRADSVDRSAAELRRIERDLHDGAQARLVALQMNLGLAHELVDSDPDAARALLAEATATTGSALGDIRDVVRGIHPPVLADRGLSGAVDALALDLAVPVTVSHDHLGRLPAPVESAVYFAVVECLANVGKHAEADHAWVELSHRDGVVTALVGDDGRGGADPGAGTGLHGVARRLAAFDGSVRVSSPAGGPTLVTLEVPCESSSPRTTPSSGTA</sequence>
<dbReference type="GO" id="GO:0005524">
    <property type="term" value="F:ATP binding"/>
    <property type="evidence" value="ECO:0007669"/>
    <property type="project" value="UniProtKB-KW"/>
</dbReference>
<feature type="domain" description="Putative sensor" evidence="12">
    <location>
        <begin position="86"/>
        <end position="204"/>
    </location>
</feature>
<keyword evidence="8" id="KW-0902">Two-component regulatory system</keyword>
<gene>
    <name evidence="13" type="ORF">EXE58_08515</name>
</gene>
<dbReference type="InterPro" id="IPR036890">
    <property type="entry name" value="HATPase_C_sf"/>
</dbReference>
<evidence type="ECO:0000256" key="4">
    <source>
        <dbReference type="ARBA" id="ARBA00022679"/>
    </source>
</evidence>
<keyword evidence="6 13" id="KW-0418">Kinase</keyword>
<proteinExistence type="predicted"/>
<dbReference type="EMBL" id="CP038436">
    <property type="protein sequence ID" value="QBX55489.1"/>
    <property type="molecule type" value="Genomic_DNA"/>
</dbReference>
<dbReference type="CDD" id="cd16917">
    <property type="entry name" value="HATPase_UhpB-NarQ-NarX-like"/>
    <property type="match status" value="1"/>
</dbReference>
<evidence type="ECO:0000256" key="9">
    <source>
        <dbReference type="SAM" id="Phobius"/>
    </source>
</evidence>
<keyword evidence="9" id="KW-0472">Membrane</keyword>
<dbReference type="AlphaFoldDB" id="A0A4P7IE48"/>
<dbReference type="GO" id="GO:0016020">
    <property type="term" value="C:membrane"/>
    <property type="evidence" value="ECO:0007669"/>
    <property type="project" value="InterPro"/>
</dbReference>
<keyword evidence="9" id="KW-1133">Transmembrane helix</keyword>
<keyword evidence="7" id="KW-0067">ATP-binding</keyword>
<keyword evidence="4" id="KW-0808">Transferase</keyword>
<dbReference type="InterPro" id="IPR003594">
    <property type="entry name" value="HATPase_dom"/>
</dbReference>
<evidence type="ECO:0000259" key="11">
    <source>
        <dbReference type="Pfam" id="PF07730"/>
    </source>
</evidence>
<dbReference type="Gene3D" id="1.20.5.1930">
    <property type="match status" value="1"/>
</dbReference>
<keyword evidence="3" id="KW-0597">Phosphoprotein</keyword>
<dbReference type="GO" id="GO:0000155">
    <property type="term" value="F:phosphorelay sensor kinase activity"/>
    <property type="evidence" value="ECO:0007669"/>
    <property type="project" value="InterPro"/>
</dbReference>
<name>A0A4P7IE48_9ACTN</name>
<organism evidence="13 14">
    <name type="scientific">Nocardioides seonyuensis</name>
    <dbReference type="NCBI Taxonomy" id="2518371"/>
    <lineage>
        <taxon>Bacteria</taxon>
        <taxon>Bacillati</taxon>
        <taxon>Actinomycetota</taxon>
        <taxon>Actinomycetes</taxon>
        <taxon>Propionibacteriales</taxon>
        <taxon>Nocardioidaceae</taxon>
        <taxon>Nocardioides</taxon>
    </lineage>
</organism>
<dbReference type="SUPFAM" id="SSF55874">
    <property type="entry name" value="ATPase domain of HSP90 chaperone/DNA topoisomerase II/histidine kinase"/>
    <property type="match status" value="1"/>
</dbReference>
<dbReference type="InterPro" id="IPR025828">
    <property type="entry name" value="Put_sensor_dom"/>
</dbReference>
<dbReference type="PANTHER" id="PTHR24421:SF10">
    <property type="entry name" value="NITRATE_NITRITE SENSOR PROTEIN NARQ"/>
    <property type="match status" value="1"/>
</dbReference>
<dbReference type="Pfam" id="PF02518">
    <property type="entry name" value="HATPase_c"/>
    <property type="match status" value="1"/>
</dbReference>
<dbReference type="Proteomes" id="UP000294853">
    <property type="component" value="Chromosome"/>
</dbReference>
<comment type="catalytic activity">
    <reaction evidence="1">
        <text>ATP + protein L-histidine = ADP + protein N-phospho-L-histidine.</text>
        <dbReference type="EC" id="2.7.13.3"/>
    </reaction>
</comment>
<dbReference type="InterPro" id="IPR011712">
    <property type="entry name" value="Sig_transdc_His_kin_sub3_dim/P"/>
</dbReference>
<feature type="domain" description="Signal transduction histidine kinase subgroup 3 dimerisation and phosphoacceptor" evidence="11">
    <location>
        <begin position="250"/>
        <end position="317"/>
    </location>
</feature>
<evidence type="ECO:0000256" key="5">
    <source>
        <dbReference type="ARBA" id="ARBA00022741"/>
    </source>
</evidence>
<keyword evidence="14" id="KW-1185">Reference proteome</keyword>
<accession>A0A4P7IE48</accession>
<evidence type="ECO:0000313" key="13">
    <source>
        <dbReference type="EMBL" id="QBX55489.1"/>
    </source>
</evidence>
<evidence type="ECO:0000256" key="7">
    <source>
        <dbReference type="ARBA" id="ARBA00022840"/>
    </source>
</evidence>
<evidence type="ECO:0000256" key="1">
    <source>
        <dbReference type="ARBA" id="ARBA00000085"/>
    </source>
</evidence>
<dbReference type="PANTHER" id="PTHR24421">
    <property type="entry name" value="NITRATE/NITRITE SENSOR PROTEIN NARX-RELATED"/>
    <property type="match status" value="1"/>
</dbReference>
<evidence type="ECO:0000256" key="3">
    <source>
        <dbReference type="ARBA" id="ARBA00022553"/>
    </source>
</evidence>
<dbReference type="EC" id="2.7.13.3" evidence="2"/>
<keyword evidence="9" id="KW-0812">Transmembrane</keyword>
<evidence type="ECO:0000256" key="8">
    <source>
        <dbReference type="ARBA" id="ARBA00023012"/>
    </source>
</evidence>
<dbReference type="Pfam" id="PF13796">
    <property type="entry name" value="Sensor"/>
    <property type="match status" value="1"/>
</dbReference>
<dbReference type="OrthoDB" id="3217947at2"/>
<evidence type="ECO:0000256" key="6">
    <source>
        <dbReference type="ARBA" id="ARBA00022777"/>
    </source>
</evidence>
<dbReference type="Pfam" id="PF07730">
    <property type="entry name" value="HisKA_3"/>
    <property type="match status" value="1"/>
</dbReference>
<keyword evidence="5" id="KW-0547">Nucleotide-binding</keyword>
<evidence type="ECO:0000313" key="14">
    <source>
        <dbReference type="Proteomes" id="UP000294853"/>
    </source>
</evidence>
<protein>
    <recommendedName>
        <fullName evidence="2">histidine kinase</fullName>
        <ecNumber evidence="2">2.7.13.3</ecNumber>
    </recommendedName>
</protein>
<evidence type="ECO:0000259" key="12">
    <source>
        <dbReference type="Pfam" id="PF13796"/>
    </source>
</evidence>